<evidence type="ECO:0000256" key="5">
    <source>
        <dbReference type="ARBA" id="ARBA00022679"/>
    </source>
</evidence>
<dbReference type="Pfam" id="PF02518">
    <property type="entry name" value="HATPase_c"/>
    <property type="match status" value="1"/>
</dbReference>
<dbReference type="PRINTS" id="PR00344">
    <property type="entry name" value="BCTRLSENSOR"/>
</dbReference>
<keyword evidence="10 11" id="KW-0472">Membrane</keyword>
<organism evidence="14 15">
    <name type="scientific">Geothrix oryzae</name>
    <dbReference type="NCBI Taxonomy" id="2927975"/>
    <lineage>
        <taxon>Bacteria</taxon>
        <taxon>Pseudomonadati</taxon>
        <taxon>Acidobacteriota</taxon>
        <taxon>Holophagae</taxon>
        <taxon>Holophagales</taxon>
        <taxon>Holophagaceae</taxon>
        <taxon>Geothrix</taxon>
    </lineage>
</organism>
<evidence type="ECO:0000259" key="12">
    <source>
        <dbReference type="PROSITE" id="PS50109"/>
    </source>
</evidence>
<evidence type="ECO:0000256" key="1">
    <source>
        <dbReference type="ARBA" id="ARBA00000085"/>
    </source>
</evidence>
<evidence type="ECO:0000256" key="9">
    <source>
        <dbReference type="ARBA" id="ARBA00023012"/>
    </source>
</evidence>
<dbReference type="InterPro" id="IPR003661">
    <property type="entry name" value="HisK_dim/P_dom"/>
</dbReference>
<dbReference type="CDD" id="cd00075">
    <property type="entry name" value="HATPase"/>
    <property type="match status" value="1"/>
</dbReference>
<feature type="domain" description="HAMP" evidence="13">
    <location>
        <begin position="176"/>
        <end position="229"/>
    </location>
</feature>
<dbReference type="InterPro" id="IPR004358">
    <property type="entry name" value="Sig_transdc_His_kin-like_C"/>
</dbReference>
<evidence type="ECO:0000313" key="14">
    <source>
        <dbReference type="EMBL" id="BDU69946.1"/>
    </source>
</evidence>
<dbReference type="CDD" id="cd00082">
    <property type="entry name" value="HisKA"/>
    <property type="match status" value="1"/>
</dbReference>
<dbReference type="RefSeq" id="WP_286353666.1">
    <property type="nucleotide sequence ID" value="NZ_AP027079.1"/>
</dbReference>
<reference evidence="15" key="1">
    <citation type="journal article" date="2023" name="Int. J. Syst. Evol. Microbiol.">
        <title>Mesoterricola silvestris gen. nov., sp. nov., Mesoterricola sediminis sp. nov., Geothrix oryzae sp. nov., Geothrix edaphica sp. nov., Geothrix rubra sp. nov., and Geothrix limicola sp. nov., six novel members of Acidobacteriota isolated from soils.</title>
        <authorList>
            <person name="Itoh H."/>
            <person name="Sugisawa Y."/>
            <person name="Mise K."/>
            <person name="Xu Z."/>
            <person name="Kuniyasu M."/>
            <person name="Ushijima N."/>
            <person name="Kawano K."/>
            <person name="Kobayashi E."/>
            <person name="Shiratori Y."/>
            <person name="Masuda Y."/>
            <person name="Senoo K."/>
        </authorList>
    </citation>
    <scope>NUCLEOTIDE SEQUENCE [LARGE SCALE GENOMIC DNA]</scope>
    <source>
        <strain evidence="15">Red222</strain>
    </source>
</reference>
<protein>
    <recommendedName>
        <fullName evidence="3">histidine kinase</fullName>
        <ecNumber evidence="3">2.7.13.3</ecNumber>
    </recommendedName>
</protein>
<comment type="catalytic activity">
    <reaction evidence="1">
        <text>ATP + protein L-histidine = ADP + protein N-phospho-L-histidine.</text>
        <dbReference type="EC" id="2.7.13.3"/>
    </reaction>
</comment>
<dbReference type="Pfam" id="PF00512">
    <property type="entry name" value="HisKA"/>
    <property type="match status" value="1"/>
</dbReference>
<dbReference type="InterPro" id="IPR005467">
    <property type="entry name" value="His_kinase_dom"/>
</dbReference>
<keyword evidence="8 11" id="KW-1133">Transmembrane helix</keyword>
<keyword evidence="6 11" id="KW-0812">Transmembrane</keyword>
<evidence type="ECO:0000256" key="11">
    <source>
        <dbReference type="SAM" id="Phobius"/>
    </source>
</evidence>
<evidence type="ECO:0000256" key="4">
    <source>
        <dbReference type="ARBA" id="ARBA00022553"/>
    </source>
</evidence>
<feature type="domain" description="Histidine kinase" evidence="12">
    <location>
        <begin position="237"/>
        <end position="456"/>
    </location>
</feature>
<keyword evidence="7" id="KW-0418">Kinase</keyword>
<dbReference type="Gene3D" id="6.10.340.10">
    <property type="match status" value="1"/>
</dbReference>
<dbReference type="PANTHER" id="PTHR45436:SF15">
    <property type="entry name" value="SENSOR HISTIDINE KINASE CUSS"/>
    <property type="match status" value="1"/>
</dbReference>
<dbReference type="InterPro" id="IPR050428">
    <property type="entry name" value="TCS_sensor_his_kinase"/>
</dbReference>
<dbReference type="SMART" id="SM00387">
    <property type="entry name" value="HATPase_c"/>
    <property type="match status" value="1"/>
</dbReference>
<dbReference type="SMART" id="SM00304">
    <property type="entry name" value="HAMP"/>
    <property type="match status" value="1"/>
</dbReference>
<evidence type="ECO:0000256" key="7">
    <source>
        <dbReference type="ARBA" id="ARBA00022777"/>
    </source>
</evidence>
<dbReference type="EMBL" id="AP027079">
    <property type="protein sequence ID" value="BDU69946.1"/>
    <property type="molecule type" value="Genomic_DNA"/>
</dbReference>
<keyword evidence="15" id="KW-1185">Reference proteome</keyword>
<dbReference type="InterPro" id="IPR003660">
    <property type="entry name" value="HAMP_dom"/>
</dbReference>
<dbReference type="Gene3D" id="1.10.287.130">
    <property type="match status" value="1"/>
</dbReference>
<dbReference type="SMART" id="SM00388">
    <property type="entry name" value="HisKA"/>
    <property type="match status" value="1"/>
</dbReference>
<evidence type="ECO:0000256" key="10">
    <source>
        <dbReference type="ARBA" id="ARBA00023136"/>
    </source>
</evidence>
<dbReference type="PROSITE" id="PS50109">
    <property type="entry name" value="HIS_KIN"/>
    <property type="match status" value="1"/>
</dbReference>
<evidence type="ECO:0000256" key="8">
    <source>
        <dbReference type="ARBA" id="ARBA00022989"/>
    </source>
</evidence>
<gene>
    <name evidence="14" type="ORF">GETHOR_20470</name>
</gene>
<dbReference type="SUPFAM" id="SSF55874">
    <property type="entry name" value="ATPase domain of HSP90 chaperone/DNA topoisomerase II/histidine kinase"/>
    <property type="match status" value="1"/>
</dbReference>
<name>A0ABM8DSC0_9BACT</name>
<dbReference type="SUPFAM" id="SSF47384">
    <property type="entry name" value="Homodimeric domain of signal transducing histidine kinase"/>
    <property type="match status" value="1"/>
</dbReference>
<keyword evidence="9" id="KW-0902">Two-component regulatory system</keyword>
<keyword evidence="5" id="KW-0808">Transferase</keyword>
<dbReference type="InterPro" id="IPR003594">
    <property type="entry name" value="HATPase_dom"/>
</dbReference>
<evidence type="ECO:0000256" key="2">
    <source>
        <dbReference type="ARBA" id="ARBA00004141"/>
    </source>
</evidence>
<dbReference type="PANTHER" id="PTHR45436">
    <property type="entry name" value="SENSOR HISTIDINE KINASE YKOH"/>
    <property type="match status" value="1"/>
</dbReference>
<keyword evidence="4" id="KW-0597">Phosphoprotein</keyword>
<dbReference type="EC" id="2.7.13.3" evidence="3"/>
<evidence type="ECO:0000256" key="3">
    <source>
        <dbReference type="ARBA" id="ARBA00012438"/>
    </source>
</evidence>
<evidence type="ECO:0000259" key="13">
    <source>
        <dbReference type="PROSITE" id="PS50885"/>
    </source>
</evidence>
<evidence type="ECO:0000313" key="15">
    <source>
        <dbReference type="Proteomes" id="UP001242010"/>
    </source>
</evidence>
<dbReference type="Pfam" id="PF00672">
    <property type="entry name" value="HAMP"/>
    <property type="match status" value="1"/>
</dbReference>
<sequence>MKPHSGSILLKLQLGFGLAAMVLAALLALFMDGALRGSLEAEDAQVMEGQARALTQRLAAGLPLLDPGGHPRPEKAAWRVRDASGRILAESGDMAALPALEAPPLGAPVLEQQAPGGGVYSVVARAWSGGGQAGTLVLVMDRTHEEALIHDFRRTLALGVVLATAAAALVARAIARWGLAPLGRIAREAGSISDRNLDRRLATEHFPRELQELVTTLNATLSRLQEAFDRVGNLGAELAHELRTPLQNLRSTLENRALRPDCPEPEAAALGGLLEECDRMAALIEQILFLARSEHAPPELRRVRVPVADLLEEVRGFFEAAAEHAGVALCLEGGAGLAVSGDRLLLTRALHNLVANALRHASLHHASRGGRVTLGAQAAPEAVGLFVADDGPGIPEAWIPRLGTPFLRPPDGRPLEGYGLGLAIVKRIAGMLGGRMEIQSRLGEGTRVELWIPRDLTR</sequence>
<comment type="subcellular location">
    <subcellularLocation>
        <location evidence="2">Membrane</location>
        <topology evidence="2">Multi-pass membrane protein</topology>
    </subcellularLocation>
</comment>
<dbReference type="PROSITE" id="PS50885">
    <property type="entry name" value="HAMP"/>
    <property type="match status" value="1"/>
</dbReference>
<dbReference type="InterPro" id="IPR036097">
    <property type="entry name" value="HisK_dim/P_sf"/>
</dbReference>
<evidence type="ECO:0000256" key="6">
    <source>
        <dbReference type="ARBA" id="ARBA00022692"/>
    </source>
</evidence>
<accession>A0ABM8DSC0</accession>
<dbReference type="Gene3D" id="3.30.565.10">
    <property type="entry name" value="Histidine kinase-like ATPase, C-terminal domain"/>
    <property type="match status" value="1"/>
</dbReference>
<dbReference type="InterPro" id="IPR036890">
    <property type="entry name" value="HATPase_C_sf"/>
</dbReference>
<proteinExistence type="predicted"/>
<feature type="transmembrane region" description="Helical" evidence="11">
    <location>
        <begin position="12"/>
        <end position="31"/>
    </location>
</feature>
<dbReference type="Proteomes" id="UP001242010">
    <property type="component" value="Chromosome"/>
</dbReference>